<dbReference type="OrthoDB" id="194358at2759"/>
<dbReference type="SUPFAM" id="SSF48403">
    <property type="entry name" value="Ankyrin repeat"/>
    <property type="match status" value="1"/>
</dbReference>
<name>A0A8J1Y314_OWEFU</name>
<dbReference type="PANTHER" id="PTHR24198:SF165">
    <property type="entry name" value="ANKYRIN REPEAT-CONTAINING PROTEIN-RELATED"/>
    <property type="match status" value="1"/>
</dbReference>
<dbReference type="PANTHER" id="PTHR24198">
    <property type="entry name" value="ANKYRIN REPEAT AND PROTEIN KINASE DOMAIN-CONTAINING PROTEIN"/>
    <property type="match status" value="1"/>
</dbReference>
<gene>
    <name evidence="1" type="ORF">OFUS_LOCUS14402</name>
</gene>
<evidence type="ECO:0000313" key="2">
    <source>
        <dbReference type="Proteomes" id="UP000749559"/>
    </source>
</evidence>
<dbReference type="EMBL" id="CAIIXF020000007">
    <property type="protein sequence ID" value="CAH1788961.1"/>
    <property type="molecule type" value="Genomic_DNA"/>
</dbReference>
<sequence>MALEYILEIISLLLGDFQTNYEWLESSVPSCDSIHDRAATWIGLLQTQFVSSLNMTSNLSKSAFTKIWVHAQSYDWQTHFQPIVMAFHWLFDNSASIGSFIGMILAILMGGYILITSIATVMLILLGADSKKEETDNPNSCDHTPAEHSTLSLFDLAKTAYEPGHTEALIKKLELSSYDINFALPSNGLSLFLCSCLSGQRRLIRYLLKYGADLKVCTKDGDSAFYLGTYGVLNSTDNDIAVLKDLLAAGCNVNQRNNRGYTALHRAASKGNKDVVKFLLENGADPYIKSRSGVYPIDSATNAGHLEAAELLEISVKDSNVWDDVDPHTPVKASLGLMSPKRKHLVESTFQGSRMRTRHDVFSCET</sequence>
<keyword evidence="2" id="KW-1185">Reference proteome</keyword>
<dbReference type="InterPro" id="IPR036770">
    <property type="entry name" value="Ankyrin_rpt-contain_sf"/>
</dbReference>
<dbReference type="PROSITE" id="PS50297">
    <property type="entry name" value="ANK_REP_REGION"/>
    <property type="match status" value="1"/>
</dbReference>
<dbReference type="InterPro" id="IPR002110">
    <property type="entry name" value="Ankyrin_rpt"/>
</dbReference>
<dbReference type="Gene3D" id="1.25.40.20">
    <property type="entry name" value="Ankyrin repeat-containing domain"/>
    <property type="match status" value="2"/>
</dbReference>
<evidence type="ECO:0000313" key="1">
    <source>
        <dbReference type="EMBL" id="CAH1788961.1"/>
    </source>
</evidence>
<dbReference type="SMART" id="SM00248">
    <property type="entry name" value="ANK"/>
    <property type="match status" value="4"/>
</dbReference>
<dbReference type="Proteomes" id="UP000749559">
    <property type="component" value="Unassembled WGS sequence"/>
</dbReference>
<dbReference type="AlphaFoldDB" id="A0A8J1Y314"/>
<organism evidence="1 2">
    <name type="scientific">Owenia fusiformis</name>
    <name type="common">Polychaete worm</name>
    <dbReference type="NCBI Taxonomy" id="6347"/>
    <lineage>
        <taxon>Eukaryota</taxon>
        <taxon>Metazoa</taxon>
        <taxon>Spiralia</taxon>
        <taxon>Lophotrochozoa</taxon>
        <taxon>Annelida</taxon>
        <taxon>Polychaeta</taxon>
        <taxon>Sedentaria</taxon>
        <taxon>Canalipalpata</taxon>
        <taxon>Sabellida</taxon>
        <taxon>Oweniida</taxon>
        <taxon>Oweniidae</taxon>
        <taxon>Owenia</taxon>
    </lineage>
</organism>
<dbReference type="Pfam" id="PF12796">
    <property type="entry name" value="Ank_2"/>
    <property type="match status" value="1"/>
</dbReference>
<comment type="caution">
    <text evidence="1">The sequence shown here is derived from an EMBL/GenBank/DDBJ whole genome shotgun (WGS) entry which is preliminary data.</text>
</comment>
<dbReference type="PROSITE" id="PS50088">
    <property type="entry name" value="ANK_REPEAT"/>
    <property type="match status" value="1"/>
</dbReference>
<accession>A0A8J1Y314</accession>
<proteinExistence type="predicted"/>
<protein>
    <submittedName>
        <fullName evidence="1">Uncharacterized protein</fullName>
    </submittedName>
</protein>
<reference evidence="1" key="1">
    <citation type="submission" date="2022-03" db="EMBL/GenBank/DDBJ databases">
        <authorList>
            <person name="Martin C."/>
        </authorList>
    </citation>
    <scope>NUCLEOTIDE SEQUENCE</scope>
</reference>